<keyword evidence="3" id="KW-1185">Reference proteome</keyword>
<evidence type="ECO:0000256" key="1">
    <source>
        <dbReference type="SAM" id="MobiDB-lite"/>
    </source>
</evidence>
<evidence type="ECO:0000313" key="2">
    <source>
        <dbReference type="EMBL" id="CAJ1387972.1"/>
    </source>
</evidence>
<proteinExistence type="predicted"/>
<feature type="compositionally biased region" description="Low complexity" evidence="1">
    <location>
        <begin position="60"/>
        <end position="73"/>
    </location>
</feature>
<accession>A0AA36N0W2</accession>
<gene>
    <name evidence="2" type="ORF">EVOR1521_LOCUS13932</name>
</gene>
<feature type="compositionally biased region" description="Basic and acidic residues" evidence="1">
    <location>
        <begin position="182"/>
        <end position="216"/>
    </location>
</feature>
<protein>
    <submittedName>
        <fullName evidence="2">Uncharacterized protein</fullName>
    </submittedName>
</protein>
<dbReference type="AlphaFoldDB" id="A0AA36N0W2"/>
<sequence length="575" mass="63587">MSCRCSWSSLTISDLGQPGIVRQVKKLSLPRRLAAEDPSLPHGTFLPEPRRCYSQGALLPPSRSTTTPCSSSRSPEEANWDDTLAAVQRSARSTTSEPRWEPQLGSPVLPRPVLSRPLRRPSSATSLGLERLVEEAETALREVPVRRQERRPQPRRRHPFSDLLEMLPQETRMRPLSDIFDRLERPKLQSKQQERLREQPELKPDPKAKLEAEARRPKPSGWVPMTPASEGESKLSVSSQWLELEGEQLAEGGEDGTTLRAVLDSSLGQEVQESEAKCLLAEAQEPTRLKDRGNKMPRNQEVTLSGLLQSMEEDEHLSRLARIGPVHPPTLEETLQDMALAVANADSALLASHPPSQLEASAQLKSAAAAISQAPRKESKEKLDQEKQENQERSPEQEEPRAVPLATPRSAEIASELLRKKSVKSPLLSDLDAASVLSYRKDADVASVLSYRKEVEETGLTPEALARFLTKSVAVQQVPRAQAQQARPGQSQRCQRPWRAAALESLQRTVPRLMSASLAAPRHARPRAGTAPGLYQARFLDDLSPFLMRLWTARFAGERGLVKTAPASAMSAANA</sequence>
<comment type="caution">
    <text evidence="2">The sequence shown here is derived from an EMBL/GenBank/DDBJ whole genome shotgun (WGS) entry which is preliminary data.</text>
</comment>
<dbReference type="Proteomes" id="UP001178507">
    <property type="component" value="Unassembled WGS sequence"/>
</dbReference>
<organism evidence="2 3">
    <name type="scientific">Effrenium voratum</name>
    <dbReference type="NCBI Taxonomy" id="2562239"/>
    <lineage>
        <taxon>Eukaryota</taxon>
        <taxon>Sar</taxon>
        <taxon>Alveolata</taxon>
        <taxon>Dinophyceae</taxon>
        <taxon>Suessiales</taxon>
        <taxon>Symbiodiniaceae</taxon>
        <taxon>Effrenium</taxon>
    </lineage>
</organism>
<feature type="compositionally biased region" description="Basic and acidic residues" evidence="1">
    <location>
        <begin position="375"/>
        <end position="401"/>
    </location>
</feature>
<feature type="region of interest" description="Disordered" evidence="1">
    <location>
        <begin position="54"/>
        <end position="124"/>
    </location>
</feature>
<dbReference type="EMBL" id="CAUJNA010001613">
    <property type="protein sequence ID" value="CAJ1387972.1"/>
    <property type="molecule type" value="Genomic_DNA"/>
</dbReference>
<feature type="region of interest" description="Disordered" evidence="1">
    <location>
        <begin position="182"/>
        <end position="237"/>
    </location>
</feature>
<feature type="compositionally biased region" description="Low complexity" evidence="1">
    <location>
        <begin position="106"/>
        <end position="123"/>
    </location>
</feature>
<feature type="region of interest" description="Disordered" evidence="1">
    <location>
        <begin position="369"/>
        <end position="406"/>
    </location>
</feature>
<reference evidence="2" key="1">
    <citation type="submission" date="2023-08" db="EMBL/GenBank/DDBJ databases">
        <authorList>
            <person name="Chen Y."/>
            <person name="Shah S."/>
            <person name="Dougan E. K."/>
            <person name="Thang M."/>
            <person name="Chan C."/>
        </authorList>
    </citation>
    <scope>NUCLEOTIDE SEQUENCE</scope>
</reference>
<name>A0AA36N0W2_9DINO</name>
<evidence type="ECO:0000313" key="3">
    <source>
        <dbReference type="Proteomes" id="UP001178507"/>
    </source>
</evidence>